<dbReference type="AlphaFoldDB" id="A0A5M4FDX3"/>
<dbReference type="OrthoDB" id="4119890at2"/>
<dbReference type="PANTHER" id="PTHR43877">
    <property type="entry name" value="AMINOALKYLPHOSPHONATE N-ACETYLTRANSFERASE-RELATED-RELATED"/>
    <property type="match status" value="1"/>
</dbReference>
<feature type="domain" description="N-acetyltransferase" evidence="3">
    <location>
        <begin position="222"/>
        <end position="357"/>
    </location>
</feature>
<evidence type="ECO:0000256" key="2">
    <source>
        <dbReference type="ARBA" id="ARBA00023315"/>
    </source>
</evidence>
<dbReference type="InterPro" id="IPR050832">
    <property type="entry name" value="Bact_Acetyltransf"/>
</dbReference>
<dbReference type="SUPFAM" id="SSF55729">
    <property type="entry name" value="Acyl-CoA N-acyltransferases (Nat)"/>
    <property type="match status" value="2"/>
</dbReference>
<gene>
    <name evidence="4" type="ORF">ESP70_008230</name>
</gene>
<dbReference type="PANTHER" id="PTHR43877:SF1">
    <property type="entry name" value="ACETYLTRANSFERASE"/>
    <property type="match status" value="1"/>
</dbReference>
<dbReference type="PROSITE" id="PS51186">
    <property type="entry name" value="GNAT"/>
    <property type="match status" value="2"/>
</dbReference>
<protein>
    <submittedName>
        <fullName evidence="4">GNAT family N-acetyltransferase</fullName>
    </submittedName>
</protein>
<evidence type="ECO:0000313" key="4">
    <source>
        <dbReference type="EMBL" id="KAA1397366.1"/>
    </source>
</evidence>
<dbReference type="EMBL" id="SDPQ02000002">
    <property type="protein sequence ID" value="KAA1397366.1"/>
    <property type="molecule type" value="Genomic_DNA"/>
</dbReference>
<keyword evidence="1" id="KW-0808">Transferase</keyword>
<comment type="caution">
    <text evidence="4">The sequence shown here is derived from an EMBL/GenBank/DDBJ whole genome shotgun (WGS) entry which is preliminary data.</text>
</comment>
<dbReference type="Proteomes" id="UP000380867">
    <property type="component" value="Unassembled WGS sequence"/>
</dbReference>
<dbReference type="InterPro" id="IPR000182">
    <property type="entry name" value="GNAT_dom"/>
</dbReference>
<dbReference type="Pfam" id="PF00583">
    <property type="entry name" value="Acetyltransf_1"/>
    <property type="match status" value="2"/>
</dbReference>
<dbReference type="InterPro" id="IPR016181">
    <property type="entry name" value="Acyl_CoA_acyltransferase"/>
</dbReference>
<sequence length="357" mass="40346">MPLPRSRPAMRRSRCRSARCRDIRDPVDPPRERVTILELLDPANDDQFAAFHDVYVAGHDDEWDRPYTAREQRAELLQDVPHLRIAGVLARDDSGTPVGMGYVELPQKDNLDLGYIDVVVRPEHRRQGHGTAVLARIAEIARVAGRHTLYVEVRWDLDQKGSGRTAFAEAMGFRRDLVDAHRVLTLPADLPEAPPRDGYTLHAWRGPCPEEWIDQYAHLLSLIVQEAPSGDYPLENEFFDRARIRTDEQLLRLQGRVMQVVAAVSPDGVLAGHTQLQFSETDALNAYQWDTLVLADHRGHGLGLSLKVRAMEEAADLLATRRHVHTYNAASNGPMIAVNEKLGFRQVGWLGEYVRTR</sequence>
<reference evidence="4" key="1">
    <citation type="submission" date="2019-09" db="EMBL/GenBank/DDBJ databases">
        <authorList>
            <person name="Li J."/>
        </authorList>
    </citation>
    <scope>NUCLEOTIDE SEQUENCE [LARGE SCALE GENOMIC DNA]</scope>
    <source>
        <strain evidence="4">JCM 14732</strain>
    </source>
</reference>
<evidence type="ECO:0000256" key="1">
    <source>
        <dbReference type="ARBA" id="ARBA00022679"/>
    </source>
</evidence>
<accession>A0A5M4FDX3</accession>
<evidence type="ECO:0000259" key="3">
    <source>
        <dbReference type="PROSITE" id="PS51186"/>
    </source>
</evidence>
<dbReference type="Gene3D" id="3.40.630.30">
    <property type="match status" value="1"/>
</dbReference>
<keyword evidence="2" id="KW-0012">Acyltransferase</keyword>
<keyword evidence="5" id="KW-1185">Reference proteome</keyword>
<dbReference type="GO" id="GO:0016747">
    <property type="term" value="F:acyltransferase activity, transferring groups other than amino-acyl groups"/>
    <property type="evidence" value="ECO:0007669"/>
    <property type="project" value="InterPro"/>
</dbReference>
<evidence type="ECO:0000313" key="5">
    <source>
        <dbReference type="Proteomes" id="UP000380867"/>
    </source>
</evidence>
<feature type="domain" description="N-acetyltransferase" evidence="3">
    <location>
        <begin position="38"/>
        <end position="197"/>
    </location>
</feature>
<dbReference type="CDD" id="cd04301">
    <property type="entry name" value="NAT_SF"/>
    <property type="match status" value="1"/>
</dbReference>
<organism evidence="4 5">
    <name type="scientific">Aeromicrobium ginsengisoli</name>
    <dbReference type="NCBI Taxonomy" id="363867"/>
    <lineage>
        <taxon>Bacteria</taxon>
        <taxon>Bacillati</taxon>
        <taxon>Actinomycetota</taxon>
        <taxon>Actinomycetes</taxon>
        <taxon>Propionibacteriales</taxon>
        <taxon>Nocardioidaceae</taxon>
        <taxon>Aeromicrobium</taxon>
    </lineage>
</organism>
<name>A0A5M4FDX3_9ACTN</name>
<proteinExistence type="predicted"/>